<dbReference type="InterPro" id="IPR035093">
    <property type="entry name" value="RelE/ParE_toxin_dom_sf"/>
</dbReference>
<sequence length="97" mass="11468">MKQNIYFRTEAEKDIKTAAAWYEKQNPGLGGQFLDEIQMMCTRIAANPSMFPIMHRKTHRAIIRRFPFGIFYRIEKTSIVVVAVMHASRHPEKWQTR</sequence>
<reference evidence="4" key="1">
    <citation type="submission" date="2016-10" db="EMBL/GenBank/DDBJ databases">
        <authorList>
            <person name="Varghese N."/>
            <person name="Submissions S."/>
        </authorList>
    </citation>
    <scope>NUCLEOTIDE SEQUENCE [LARGE SCALE GENOMIC DNA]</scope>
    <source>
        <strain evidence="4">Nm71</strain>
    </source>
</reference>
<evidence type="ECO:0000313" key="4">
    <source>
        <dbReference type="Proteomes" id="UP000199345"/>
    </source>
</evidence>
<gene>
    <name evidence="3" type="ORF">SAMN05216326_14715</name>
</gene>
<evidence type="ECO:0000313" key="3">
    <source>
        <dbReference type="EMBL" id="SET63071.1"/>
    </source>
</evidence>
<comment type="similarity">
    <text evidence="1">Belongs to the RelE toxin family.</text>
</comment>
<dbReference type="EMBL" id="FOIA01000047">
    <property type="protein sequence ID" value="SET63071.1"/>
    <property type="molecule type" value="Genomic_DNA"/>
</dbReference>
<dbReference type="PANTHER" id="PTHR33755:SF8">
    <property type="entry name" value="TOXIN PARE2"/>
    <property type="match status" value="1"/>
</dbReference>
<accession>A0A1I0FXQ6</accession>
<organism evidence="3 4">
    <name type="scientific">Nitrosomonas marina</name>
    <dbReference type="NCBI Taxonomy" id="917"/>
    <lineage>
        <taxon>Bacteria</taxon>
        <taxon>Pseudomonadati</taxon>
        <taxon>Pseudomonadota</taxon>
        <taxon>Betaproteobacteria</taxon>
        <taxon>Nitrosomonadales</taxon>
        <taxon>Nitrosomonadaceae</taxon>
        <taxon>Nitrosomonas</taxon>
    </lineage>
</organism>
<dbReference type="Pfam" id="PF05016">
    <property type="entry name" value="ParE_toxin"/>
    <property type="match status" value="1"/>
</dbReference>
<dbReference type="InterPro" id="IPR051803">
    <property type="entry name" value="TA_system_RelE-like_toxin"/>
</dbReference>
<dbReference type="Proteomes" id="UP000199345">
    <property type="component" value="Unassembled WGS sequence"/>
</dbReference>
<keyword evidence="2" id="KW-1277">Toxin-antitoxin system</keyword>
<dbReference type="PANTHER" id="PTHR33755">
    <property type="entry name" value="TOXIN PARE1-RELATED"/>
    <property type="match status" value="1"/>
</dbReference>
<keyword evidence="4" id="KW-1185">Reference proteome</keyword>
<dbReference type="InterPro" id="IPR007712">
    <property type="entry name" value="RelE/ParE_toxin"/>
</dbReference>
<dbReference type="Gene3D" id="3.30.2310.20">
    <property type="entry name" value="RelE-like"/>
    <property type="match status" value="1"/>
</dbReference>
<evidence type="ECO:0000256" key="1">
    <source>
        <dbReference type="ARBA" id="ARBA00006226"/>
    </source>
</evidence>
<dbReference type="RefSeq" id="WP_090661748.1">
    <property type="nucleotide sequence ID" value="NZ_FOIA01000047.1"/>
</dbReference>
<protein>
    <submittedName>
        <fullName evidence="3">Plasmid stabilization system protein ParE</fullName>
    </submittedName>
</protein>
<proteinExistence type="inferred from homology"/>
<dbReference type="OrthoDB" id="278204at2"/>
<dbReference type="AlphaFoldDB" id="A0A1I0FXQ6"/>
<evidence type="ECO:0000256" key="2">
    <source>
        <dbReference type="ARBA" id="ARBA00022649"/>
    </source>
</evidence>
<name>A0A1I0FXQ6_9PROT</name>